<accession>A0AAN7YUL5</accession>
<dbReference type="CDD" id="cd00336">
    <property type="entry name" value="Ribosomal_L22"/>
    <property type="match status" value="1"/>
</dbReference>
<evidence type="ECO:0000256" key="4">
    <source>
        <dbReference type="RuleBase" id="RU004005"/>
    </source>
</evidence>
<evidence type="ECO:0000313" key="6">
    <source>
        <dbReference type="EMBL" id="KAK5580756.1"/>
    </source>
</evidence>
<dbReference type="InterPro" id="IPR001063">
    <property type="entry name" value="Ribosomal_uL22"/>
</dbReference>
<keyword evidence="2 4" id="KW-0689">Ribosomal protein</keyword>
<evidence type="ECO:0000256" key="1">
    <source>
        <dbReference type="ARBA" id="ARBA00009451"/>
    </source>
</evidence>
<dbReference type="GO" id="GO:0022625">
    <property type="term" value="C:cytosolic large ribosomal subunit"/>
    <property type="evidence" value="ECO:0007669"/>
    <property type="project" value="TreeGrafter"/>
</dbReference>
<proteinExistence type="inferred from homology"/>
<evidence type="ECO:0000313" key="7">
    <source>
        <dbReference type="Proteomes" id="UP001344447"/>
    </source>
</evidence>
<dbReference type="FunFam" id="3.90.470.10:FF:000012">
    <property type="entry name" value="60S ribosomal protein L17"/>
    <property type="match status" value="1"/>
</dbReference>
<dbReference type="PANTHER" id="PTHR11593:SF10">
    <property type="entry name" value="60S RIBOSOMAL PROTEIN L17"/>
    <property type="match status" value="1"/>
</dbReference>
<comment type="caution">
    <text evidence="6">The sequence shown here is derived from an EMBL/GenBank/DDBJ whole genome shotgun (WGS) entry which is preliminary data.</text>
</comment>
<dbReference type="GO" id="GO:0002181">
    <property type="term" value="P:cytoplasmic translation"/>
    <property type="evidence" value="ECO:0007669"/>
    <property type="project" value="TreeGrafter"/>
</dbReference>
<dbReference type="EMBL" id="JAVFKY010000002">
    <property type="protein sequence ID" value="KAK5580756.1"/>
    <property type="molecule type" value="Genomic_DNA"/>
</dbReference>
<sequence>MTKPVYSKTPSNPEKSCKARGSNLRIHFKNTRESAMAIKGMLLNRAKAYLNNVLAHRECIPFRRFKGGVGRTGQAKIFGTSQGRWPKKSVEHILSLLQNAEANATAKGLNVDKLKIAHVQVQRAQQQRRRTYRAHGRINPYMCSPSTVEFILTEVEKAVPKPAEESAQKKKSVATEEISA</sequence>
<dbReference type="Proteomes" id="UP001344447">
    <property type="component" value="Unassembled WGS sequence"/>
</dbReference>
<keyword evidence="7" id="KW-1185">Reference proteome</keyword>
<dbReference type="NCBIfam" id="TIGR01038">
    <property type="entry name" value="uL22_arch_euk"/>
    <property type="match status" value="1"/>
</dbReference>
<dbReference type="Pfam" id="PF00237">
    <property type="entry name" value="Ribosomal_L22"/>
    <property type="match status" value="1"/>
</dbReference>
<dbReference type="GO" id="GO:0030684">
    <property type="term" value="C:preribosome"/>
    <property type="evidence" value="ECO:0007669"/>
    <property type="project" value="UniProtKB-ARBA"/>
</dbReference>
<protein>
    <recommendedName>
        <fullName evidence="8">60S ribosomal protein L17</fullName>
    </recommendedName>
</protein>
<keyword evidence="3 4" id="KW-0687">Ribonucleoprotein</keyword>
<evidence type="ECO:0000256" key="3">
    <source>
        <dbReference type="ARBA" id="ARBA00023274"/>
    </source>
</evidence>
<dbReference type="AlphaFoldDB" id="A0AAN7YUL5"/>
<comment type="similarity">
    <text evidence="1 4">Belongs to the universal ribosomal protein uL22 family.</text>
</comment>
<dbReference type="InterPro" id="IPR005721">
    <property type="entry name" value="Ribosomal_uL22_euk/arc"/>
</dbReference>
<dbReference type="Gene3D" id="3.90.470.10">
    <property type="entry name" value="Ribosomal protein L22/L17"/>
    <property type="match status" value="1"/>
</dbReference>
<evidence type="ECO:0000256" key="5">
    <source>
        <dbReference type="SAM" id="MobiDB-lite"/>
    </source>
</evidence>
<feature type="region of interest" description="Disordered" evidence="5">
    <location>
        <begin position="160"/>
        <end position="180"/>
    </location>
</feature>
<dbReference type="PANTHER" id="PTHR11593">
    <property type="entry name" value="60S RIBOSOMAL PROTEIN L17"/>
    <property type="match status" value="1"/>
</dbReference>
<dbReference type="InterPro" id="IPR036394">
    <property type="entry name" value="Ribosomal_uL22_sf"/>
</dbReference>
<dbReference type="GO" id="GO:0003735">
    <property type="term" value="F:structural constituent of ribosome"/>
    <property type="evidence" value="ECO:0007669"/>
    <property type="project" value="InterPro"/>
</dbReference>
<name>A0AAN7YUL5_9MYCE</name>
<gene>
    <name evidence="6" type="ORF">RB653_000780</name>
</gene>
<evidence type="ECO:0008006" key="8">
    <source>
        <dbReference type="Google" id="ProtNLM"/>
    </source>
</evidence>
<reference evidence="6 7" key="1">
    <citation type="submission" date="2023-11" db="EMBL/GenBank/DDBJ databases">
        <title>Dfirmibasis_genome.</title>
        <authorList>
            <person name="Edelbroek B."/>
            <person name="Kjellin J."/>
            <person name="Jerlstrom-Hultqvist J."/>
            <person name="Soderbom F."/>
        </authorList>
    </citation>
    <scope>NUCLEOTIDE SEQUENCE [LARGE SCALE GENOMIC DNA]</scope>
    <source>
        <strain evidence="6 7">TNS-C-14</strain>
    </source>
</reference>
<organism evidence="6 7">
    <name type="scientific">Dictyostelium firmibasis</name>
    <dbReference type="NCBI Taxonomy" id="79012"/>
    <lineage>
        <taxon>Eukaryota</taxon>
        <taxon>Amoebozoa</taxon>
        <taxon>Evosea</taxon>
        <taxon>Eumycetozoa</taxon>
        <taxon>Dictyostelia</taxon>
        <taxon>Dictyosteliales</taxon>
        <taxon>Dictyosteliaceae</taxon>
        <taxon>Dictyostelium</taxon>
    </lineage>
</organism>
<dbReference type="SUPFAM" id="SSF54843">
    <property type="entry name" value="Ribosomal protein L22"/>
    <property type="match status" value="1"/>
</dbReference>
<evidence type="ECO:0000256" key="2">
    <source>
        <dbReference type="ARBA" id="ARBA00022980"/>
    </source>
</evidence>